<proteinExistence type="inferred from homology"/>
<evidence type="ECO:0000313" key="15">
    <source>
        <dbReference type="EMBL" id="CAH0101780.1"/>
    </source>
</evidence>
<dbReference type="Pfam" id="PF00067">
    <property type="entry name" value="p450"/>
    <property type="match status" value="1"/>
</dbReference>
<keyword evidence="11 14" id="KW-0503">Monooxygenase</keyword>
<reference evidence="15" key="1">
    <citation type="submission" date="2021-11" db="EMBL/GenBank/DDBJ databases">
        <authorList>
            <person name="Schell T."/>
        </authorList>
    </citation>
    <scope>NUCLEOTIDE SEQUENCE</scope>
    <source>
        <strain evidence="15">M5</strain>
    </source>
</reference>
<dbReference type="InterPro" id="IPR002401">
    <property type="entry name" value="Cyt_P450_E_grp-I"/>
</dbReference>
<evidence type="ECO:0000256" key="3">
    <source>
        <dbReference type="ARBA" id="ARBA00004406"/>
    </source>
</evidence>
<dbReference type="InterPro" id="IPR001128">
    <property type="entry name" value="Cyt_P450"/>
</dbReference>
<dbReference type="PRINTS" id="PR00385">
    <property type="entry name" value="P450"/>
</dbReference>
<dbReference type="FunFam" id="1.10.630.10:FF:000182">
    <property type="entry name" value="Cytochrome P450 3A4"/>
    <property type="match status" value="1"/>
</dbReference>
<evidence type="ECO:0000256" key="9">
    <source>
        <dbReference type="ARBA" id="ARBA00023002"/>
    </source>
</evidence>
<comment type="subcellular location">
    <subcellularLocation>
        <location evidence="3">Endoplasmic reticulum membrane</location>
        <topology evidence="3">Peripheral membrane protein</topology>
    </subcellularLocation>
    <subcellularLocation>
        <location evidence="2">Microsome membrane</location>
        <topology evidence="2">Peripheral membrane protein</topology>
    </subcellularLocation>
</comment>
<dbReference type="AlphaFoldDB" id="A0A8J2RFF6"/>
<keyword evidence="5 13" id="KW-0349">Heme</keyword>
<evidence type="ECO:0000256" key="10">
    <source>
        <dbReference type="ARBA" id="ARBA00023004"/>
    </source>
</evidence>
<dbReference type="GO" id="GO:0005789">
    <property type="term" value="C:endoplasmic reticulum membrane"/>
    <property type="evidence" value="ECO:0007669"/>
    <property type="project" value="UniProtKB-SubCell"/>
</dbReference>
<dbReference type="Gene3D" id="1.10.630.10">
    <property type="entry name" value="Cytochrome P450"/>
    <property type="match status" value="1"/>
</dbReference>
<evidence type="ECO:0000313" key="16">
    <source>
        <dbReference type="Proteomes" id="UP000789390"/>
    </source>
</evidence>
<dbReference type="PRINTS" id="PR00463">
    <property type="entry name" value="EP450I"/>
</dbReference>
<dbReference type="GO" id="GO:0004497">
    <property type="term" value="F:monooxygenase activity"/>
    <property type="evidence" value="ECO:0007669"/>
    <property type="project" value="UniProtKB-KW"/>
</dbReference>
<evidence type="ECO:0000256" key="1">
    <source>
        <dbReference type="ARBA" id="ARBA00001971"/>
    </source>
</evidence>
<keyword evidence="10 13" id="KW-0408">Iron</keyword>
<dbReference type="SUPFAM" id="SSF48264">
    <property type="entry name" value="Cytochrome P450"/>
    <property type="match status" value="1"/>
</dbReference>
<dbReference type="PANTHER" id="PTHR24291:SF189">
    <property type="entry name" value="CYTOCHROME P450 4C3-RELATED"/>
    <property type="match status" value="1"/>
</dbReference>
<evidence type="ECO:0000256" key="5">
    <source>
        <dbReference type="ARBA" id="ARBA00022617"/>
    </source>
</evidence>
<dbReference type="PANTHER" id="PTHR24291">
    <property type="entry name" value="CYTOCHROME P450 FAMILY 4"/>
    <property type="match status" value="1"/>
</dbReference>
<comment type="cofactor">
    <cofactor evidence="1 13">
        <name>heme</name>
        <dbReference type="ChEBI" id="CHEBI:30413"/>
    </cofactor>
</comment>
<dbReference type="PROSITE" id="PS00086">
    <property type="entry name" value="CYTOCHROME_P450"/>
    <property type="match status" value="1"/>
</dbReference>
<feature type="binding site" description="axial binding residue" evidence="13">
    <location>
        <position position="473"/>
    </location>
    <ligand>
        <name>heme</name>
        <dbReference type="ChEBI" id="CHEBI:30413"/>
    </ligand>
    <ligandPart>
        <name>Fe</name>
        <dbReference type="ChEBI" id="CHEBI:18248"/>
    </ligandPart>
</feature>
<evidence type="ECO:0000256" key="8">
    <source>
        <dbReference type="ARBA" id="ARBA00022848"/>
    </source>
</evidence>
<dbReference type="GO" id="GO:0005506">
    <property type="term" value="F:iron ion binding"/>
    <property type="evidence" value="ECO:0007669"/>
    <property type="project" value="InterPro"/>
</dbReference>
<evidence type="ECO:0000256" key="7">
    <source>
        <dbReference type="ARBA" id="ARBA00022824"/>
    </source>
</evidence>
<evidence type="ECO:0000256" key="2">
    <source>
        <dbReference type="ARBA" id="ARBA00004174"/>
    </source>
</evidence>
<evidence type="ECO:0000256" key="11">
    <source>
        <dbReference type="ARBA" id="ARBA00023033"/>
    </source>
</evidence>
<name>A0A8J2RFF6_9CRUS</name>
<comment type="similarity">
    <text evidence="4 14">Belongs to the cytochrome P450 family.</text>
</comment>
<evidence type="ECO:0000256" key="14">
    <source>
        <dbReference type="RuleBase" id="RU000461"/>
    </source>
</evidence>
<protein>
    <submittedName>
        <fullName evidence="15">Uncharacterized protein</fullName>
    </submittedName>
</protein>
<comment type="caution">
    <text evidence="15">The sequence shown here is derived from an EMBL/GenBank/DDBJ whole genome shotgun (WGS) entry which is preliminary data.</text>
</comment>
<keyword evidence="8" id="KW-0492">Microsome</keyword>
<keyword evidence="7" id="KW-0256">Endoplasmic reticulum</keyword>
<keyword evidence="9 14" id="KW-0560">Oxidoreductase</keyword>
<dbReference type="InterPro" id="IPR050196">
    <property type="entry name" value="Cytochrome_P450_Monoox"/>
</dbReference>
<dbReference type="Proteomes" id="UP000789390">
    <property type="component" value="Unassembled WGS sequence"/>
</dbReference>
<organism evidence="15 16">
    <name type="scientific">Daphnia galeata</name>
    <dbReference type="NCBI Taxonomy" id="27404"/>
    <lineage>
        <taxon>Eukaryota</taxon>
        <taxon>Metazoa</taxon>
        <taxon>Ecdysozoa</taxon>
        <taxon>Arthropoda</taxon>
        <taxon>Crustacea</taxon>
        <taxon>Branchiopoda</taxon>
        <taxon>Diplostraca</taxon>
        <taxon>Cladocera</taxon>
        <taxon>Anomopoda</taxon>
        <taxon>Daphniidae</taxon>
        <taxon>Daphnia</taxon>
    </lineage>
</organism>
<dbReference type="OrthoDB" id="1470350at2759"/>
<dbReference type="CDD" id="cd20628">
    <property type="entry name" value="CYP4"/>
    <property type="match status" value="1"/>
</dbReference>
<evidence type="ECO:0000256" key="6">
    <source>
        <dbReference type="ARBA" id="ARBA00022723"/>
    </source>
</evidence>
<dbReference type="InterPro" id="IPR036396">
    <property type="entry name" value="Cyt_P450_sf"/>
</dbReference>
<evidence type="ECO:0000256" key="4">
    <source>
        <dbReference type="ARBA" id="ARBA00010617"/>
    </source>
</evidence>
<evidence type="ECO:0000256" key="13">
    <source>
        <dbReference type="PIRSR" id="PIRSR602401-1"/>
    </source>
</evidence>
<keyword evidence="16" id="KW-1185">Reference proteome</keyword>
<dbReference type="GO" id="GO:0020037">
    <property type="term" value="F:heme binding"/>
    <property type="evidence" value="ECO:0007669"/>
    <property type="project" value="InterPro"/>
</dbReference>
<keyword evidence="12" id="KW-0472">Membrane</keyword>
<keyword evidence="6 13" id="KW-0479">Metal-binding</keyword>
<dbReference type="EMBL" id="CAKKLH010000068">
    <property type="protein sequence ID" value="CAH0101780.1"/>
    <property type="molecule type" value="Genomic_DNA"/>
</dbReference>
<accession>A0A8J2RFF6</accession>
<sequence length="534" mass="61264">MLFLPPMQSFYLQWINQIGFNWTTWFVLTSILIIGWVCWRNSRYVRLINTVPGPEGLPILGNLLELNVGQVEFLRIVHREWVEKHGPIYRGWGGSRAIVCISSPELMEPILASQKLITKGKEYSYLSKWLGACMFLTTGQRWRSRRRLLTPAFHFQILENFFDVFNDQSHQLIKELETAADSCPKVDGSVNVYKILTQCALDIICDSSMGRQVRKREETAGYLHSINRITQIVMERSLRPWLDSDLMFNLSSLGRENRQCVQILHDFTNQVIRDRKKTLNVNNNQTDSGDQIKSQPENSPKRRLAFLDLLIQASENGDKLSDDDIREEVDTFMFAGHDTTATAMSWFLYCIARNPDEQKLLFDEVDEIFEDDERPCTPQDAANLKYLDCCIKETLRMYPSIPGVMRTITEDTEIGGYVLPAGLSVALLIYGMHRNPKVYPEPDVFKPERFLPEHSANRHPYAFLPFSAGPRNCIGQKYAIFELKVVLSWVLRKFEFSLSDPCCPAVSASSEIVLKPVDGIHLTVKPRKPRSIAA</sequence>
<dbReference type="GO" id="GO:0016705">
    <property type="term" value="F:oxidoreductase activity, acting on paired donors, with incorporation or reduction of molecular oxygen"/>
    <property type="evidence" value="ECO:0007669"/>
    <property type="project" value="InterPro"/>
</dbReference>
<gene>
    <name evidence="15" type="ORF">DGAL_LOCUS4131</name>
</gene>
<dbReference type="InterPro" id="IPR017972">
    <property type="entry name" value="Cyt_P450_CS"/>
</dbReference>
<evidence type="ECO:0000256" key="12">
    <source>
        <dbReference type="ARBA" id="ARBA00023136"/>
    </source>
</evidence>